<proteinExistence type="predicted"/>
<dbReference type="InterPro" id="IPR000182">
    <property type="entry name" value="GNAT_dom"/>
</dbReference>
<keyword evidence="3" id="KW-1185">Reference proteome</keyword>
<comment type="caution">
    <text evidence="2">The sequence shown here is derived from an EMBL/GenBank/DDBJ whole genome shotgun (WGS) entry which is preliminary data.</text>
</comment>
<dbReference type="PROSITE" id="PS51186">
    <property type="entry name" value="GNAT"/>
    <property type="match status" value="1"/>
</dbReference>
<name>A0ABS6U108_STRHA</name>
<evidence type="ECO:0000259" key="1">
    <source>
        <dbReference type="PROSITE" id="PS51186"/>
    </source>
</evidence>
<gene>
    <name evidence="2" type="ORF">STHAL_32790</name>
</gene>
<dbReference type="SUPFAM" id="SSF55729">
    <property type="entry name" value="Acyl-CoA N-acyltransferases (Nat)"/>
    <property type="match status" value="1"/>
</dbReference>
<sequence length="146" mass="15385">MPTGVVVLGVRRGPRGRLRRPVGGSYSGLALAGDGQTAHTQLGVIHGIAVRPDRRCRGAATALLTACEDYLAEEGARVMLAEVRPRSVEFFAARGYETVPGPALVIPTTAGTYVHGQTTPTTTLMWRSRSAAVRLDGTAMVGLLDT</sequence>
<reference evidence="2 3" key="1">
    <citation type="submission" date="2021-07" db="EMBL/GenBank/DDBJ databases">
        <title>Sequencing Streptomyces halstedii LGO-A4 genome an citrus endophytic actinomycete.</title>
        <authorList>
            <person name="Samborskyy M."/>
            <person name="Scott N."/>
            <person name="Deglau R."/>
            <person name="Dickens S."/>
            <person name="Oliveira L.G."/>
        </authorList>
    </citation>
    <scope>NUCLEOTIDE SEQUENCE [LARGE SCALE GENOMIC DNA]</scope>
    <source>
        <strain evidence="2 3">LGO-A4</strain>
    </source>
</reference>
<dbReference type="Proteomes" id="UP000735541">
    <property type="component" value="Unassembled WGS sequence"/>
</dbReference>
<evidence type="ECO:0000313" key="3">
    <source>
        <dbReference type="Proteomes" id="UP000735541"/>
    </source>
</evidence>
<dbReference type="Gene3D" id="3.40.630.30">
    <property type="match status" value="1"/>
</dbReference>
<evidence type="ECO:0000313" key="2">
    <source>
        <dbReference type="EMBL" id="MBV7674227.1"/>
    </source>
</evidence>
<dbReference type="InterPro" id="IPR016181">
    <property type="entry name" value="Acyl_CoA_acyltransferase"/>
</dbReference>
<dbReference type="Pfam" id="PF00583">
    <property type="entry name" value="Acetyltransf_1"/>
    <property type="match status" value="1"/>
</dbReference>
<dbReference type="CDD" id="cd04301">
    <property type="entry name" value="NAT_SF"/>
    <property type="match status" value="1"/>
</dbReference>
<feature type="domain" description="N-acetyltransferase" evidence="1">
    <location>
        <begin position="1"/>
        <end position="120"/>
    </location>
</feature>
<organism evidence="2 3">
    <name type="scientific">Streptomyces halstedii</name>
    <dbReference type="NCBI Taxonomy" id="1944"/>
    <lineage>
        <taxon>Bacteria</taxon>
        <taxon>Bacillati</taxon>
        <taxon>Actinomycetota</taxon>
        <taxon>Actinomycetes</taxon>
        <taxon>Kitasatosporales</taxon>
        <taxon>Streptomycetaceae</taxon>
        <taxon>Streptomyces</taxon>
    </lineage>
</organism>
<dbReference type="EMBL" id="JAHUVW010000004">
    <property type="protein sequence ID" value="MBV7674227.1"/>
    <property type="molecule type" value="Genomic_DNA"/>
</dbReference>
<protein>
    <submittedName>
        <fullName evidence="2">GNAT family N-acetyltransferase</fullName>
    </submittedName>
</protein>
<accession>A0ABS6U108</accession>